<comment type="caution">
    <text evidence="2">The sequence shown here is derived from an EMBL/GenBank/DDBJ whole genome shotgun (WGS) entry which is preliminary data.</text>
</comment>
<accession>A0A9D4E8F1</accession>
<evidence type="ECO:0000313" key="3">
    <source>
        <dbReference type="Proteomes" id="UP000828390"/>
    </source>
</evidence>
<dbReference type="AlphaFoldDB" id="A0A9D4E8F1"/>
<keyword evidence="3" id="KW-1185">Reference proteome</keyword>
<evidence type="ECO:0000313" key="2">
    <source>
        <dbReference type="EMBL" id="KAH3774194.1"/>
    </source>
</evidence>
<dbReference type="EMBL" id="JAIWYP010000009">
    <property type="protein sequence ID" value="KAH3774194.1"/>
    <property type="molecule type" value="Genomic_DNA"/>
</dbReference>
<gene>
    <name evidence="2" type="ORF">DPMN_175568</name>
</gene>
<reference evidence="2" key="2">
    <citation type="submission" date="2020-11" db="EMBL/GenBank/DDBJ databases">
        <authorList>
            <person name="McCartney M.A."/>
            <person name="Auch B."/>
            <person name="Kono T."/>
            <person name="Mallez S."/>
            <person name="Becker A."/>
            <person name="Gohl D.M."/>
            <person name="Silverstein K.A.T."/>
            <person name="Koren S."/>
            <person name="Bechman K.B."/>
            <person name="Herman A."/>
            <person name="Abrahante J.E."/>
            <person name="Garbe J."/>
        </authorList>
    </citation>
    <scope>NUCLEOTIDE SEQUENCE</scope>
    <source>
        <strain evidence="2">Duluth1</strain>
        <tissue evidence="2">Whole animal</tissue>
    </source>
</reference>
<dbReference type="Proteomes" id="UP000828390">
    <property type="component" value="Unassembled WGS sequence"/>
</dbReference>
<proteinExistence type="predicted"/>
<feature type="region of interest" description="Disordered" evidence="1">
    <location>
        <begin position="32"/>
        <end position="72"/>
    </location>
</feature>
<protein>
    <submittedName>
        <fullName evidence="2">Uncharacterized protein</fullName>
    </submittedName>
</protein>
<sequence>MAPPTFPITPPGFPWYRGIPDFPLARSHHSMPGGDLTVSSVPVNLPTDNRYRVPGRAQPESSAPRKHPHCQP</sequence>
<evidence type="ECO:0000256" key="1">
    <source>
        <dbReference type="SAM" id="MobiDB-lite"/>
    </source>
</evidence>
<name>A0A9D4E8F1_DREPO</name>
<organism evidence="2 3">
    <name type="scientific">Dreissena polymorpha</name>
    <name type="common">Zebra mussel</name>
    <name type="synonym">Mytilus polymorpha</name>
    <dbReference type="NCBI Taxonomy" id="45954"/>
    <lineage>
        <taxon>Eukaryota</taxon>
        <taxon>Metazoa</taxon>
        <taxon>Spiralia</taxon>
        <taxon>Lophotrochozoa</taxon>
        <taxon>Mollusca</taxon>
        <taxon>Bivalvia</taxon>
        <taxon>Autobranchia</taxon>
        <taxon>Heteroconchia</taxon>
        <taxon>Euheterodonta</taxon>
        <taxon>Imparidentia</taxon>
        <taxon>Neoheterodontei</taxon>
        <taxon>Myida</taxon>
        <taxon>Dreissenoidea</taxon>
        <taxon>Dreissenidae</taxon>
        <taxon>Dreissena</taxon>
    </lineage>
</organism>
<reference evidence="2" key="1">
    <citation type="journal article" date="2019" name="bioRxiv">
        <title>The Genome of the Zebra Mussel, Dreissena polymorpha: A Resource for Invasive Species Research.</title>
        <authorList>
            <person name="McCartney M.A."/>
            <person name="Auch B."/>
            <person name="Kono T."/>
            <person name="Mallez S."/>
            <person name="Zhang Y."/>
            <person name="Obille A."/>
            <person name="Becker A."/>
            <person name="Abrahante J.E."/>
            <person name="Garbe J."/>
            <person name="Badalamenti J.P."/>
            <person name="Herman A."/>
            <person name="Mangelson H."/>
            <person name="Liachko I."/>
            <person name="Sullivan S."/>
            <person name="Sone E.D."/>
            <person name="Koren S."/>
            <person name="Silverstein K.A.T."/>
            <person name="Beckman K.B."/>
            <person name="Gohl D.M."/>
        </authorList>
    </citation>
    <scope>NUCLEOTIDE SEQUENCE</scope>
    <source>
        <strain evidence="2">Duluth1</strain>
        <tissue evidence="2">Whole animal</tissue>
    </source>
</reference>